<protein>
    <recommendedName>
        <fullName evidence="4">SUEL-type lectin domain-containing protein</fullName>
    </recommendedName>
</protein>
<evidence type="ECO:0008006" key="4">
    <source>
        <dbReference type="Google" id="ProtNLM"/>
    </source>
</evidence>
<evidence type="ECO:0000256" key="1">
    <source>
        <dbReference type="SAM" id="SignalP"/>
    </source>
</evidence>
<evidence type="ECO:0000313" key="2">
    <source>
        <dbReference type="EMBL" id="OQV25030.1"/>
    </source>
</evidence>
<comment type="caution">
    <text evidence="2">The sequence shown here is derived from an EMBL/GenBank/DDBJ whole genome shotgun (WGS) entry which is preliminary data.</text>
</comment>
<dbReference type="AlphaFoldDB" id="A0A1W0XC61"/>
<sequence length="144" mass="16060">MANIPVLFQQLVNILWWCIFSLVFISSADGDDLQIVLVETGRLGLITCPPNQFVNIKSAGFDTARRVPLTPCDGVWDVKSPLAKKCWQGSKCVVTVRTAPTGLPQGCKWIRRPLTVTYTCEVRKFDPSNGNRLHDVEAAPRFID</sequence>
<dbReference type="EMBL" id="MTYJ01000004">
    <property type="protein sequence ID" value="OQV25030.1"/>
    <property type="molecule type" value="Genomic_DNA"/>
</dbReference>
<dbReference type="CDD" id="cd22823">
    <property type="entry name" value="Gal_Rha_Lectin"/>
    <property type="match status" value="1"/>
</dbReference>
<name>A0A1W0XC61_HYPEX</name>
<feature type="chain" id="PRO_5012461408" description="SUEL-type lectin domain-containing protein" evidence="1">
    <location>
        <begin position="31"/>
        <end position="144"/>
    </location>
</feature>
<feature type="signal peptide" evidence="1">
    <location>
        <begin position="1"/>
        <end position="30"/>
    </location>
</feature>
<evidence type="ECO:0000313" key="3">
    <source>
        <dbReference type="Proteomes" id="UP000192578"/>
    </source>
</evidence>
<dbReference type="Proteomes" id="UP000192578">
    <property type="component" value="Unassembled WGS sequence"/>
</dbReference>
<keyword evidence="3" id="KW-1185">Reference proteome</keyword>
<accession>A0A1W0XC61</accession>
<proteinExistence type="predicted"/>
<organism evidence="2 3">
    <name type="scientific">Hypsibius exemplaris</name>
    <name type="common">Freshwater tardigrade</name>
    <dbReference type="NCBI Taxonomy" id="2072580"/>
    <lineage>
        <taxon>Eukaryota</taxon>
        <taxon>Metazoa</taxon>
        <taxon>Ecdysozoa</taxon>
        <taxon>Tardigrada</taxon>
        <taxon>Eutardigrada</taxon>
        <taxon>Parachela</taxon>
        <taxon>Hypsibioidea</taxon>
        <taxon>Hypsibiidae</taxon>
        <taxon>Hypsibius</taxon>
    </lineage>
</organism>
<reference evidence="3" key="1">
    <citation type="submission" date="2017-01" db="EMBL/GenBank/DDBJ databases">
        <title>Comparative genomics of anhydrobiosis in the tardigrade Hypsibius dujardini.</title>
        <authorList>
            <person name="Yoshida Y."/>
            <person name="Koutsovoulos G."/>
            <person name="Laetsch D."/>
            <person name="Stevens L."/>
            <person name="Kumar S."/>
            <person name="Horikawa D."/>
            <person name="Ishino K."/>
            <person name="Komine S."/>
            <person name="Tomita M."/>
            <person name="Blaxter M."/>
            <person name="Arakawa K."/>
        </authorList>
    </citation>
    <scope>NUCLEOTIDE SEQUENCE [LARGE SCALE GENOMIC DNA]</scope>
    <source>
        <strain evidence="3">Z151</strain>
    </source>
</reference>
<gene>
    <name evidence="2" type="ORF">BV898_01237</name>
</gene>
<keyword evidence="1" id="KW-0732">Signal</keyword>